<dbReference type="GO" id="GO:0043190">
    <property type="term" value="C:ATP-binding cassette (ABC) transporter complex"/>
    <property type="evidence" value="ECO:0007669"/>
    <property type="project" value="TreeGrafter"/>
</dbReference>
<feature type="non-terminal residue" evidence="7">
    <location>
        <position position="137"/>
    </location>
</feature>
<evidence type="ECO:0000256" key="1">
    <source>
        <dbReference type="ARBA" id="ARBA00004651"/>
    </source>
</evidence>
<reference evidence="7" key="1">
    <citation type="submission" date="2018-05" db="EMBL/GenBank/DDBJ databases">
        <authorList>
            <person name="Lanie J.A."/>
            <person name="Ng W.-L."/>
            <person name="Kazmierczak K.M."/>
            <person name="Andrzejewski T.M."/>
            <person name="Davidsen T.M."/>
            <person name="Wayne K.J."/>
            <person name="Tettelin H."/>
            <person name="Glass J.I."/>
            <person name="Rusch D."/>
            <person name="Podicherti R."/>
            <person name="Tsui H.-C.T."/>
            <person name="Winkler M.E."/>
        </authorList>
    </citation>
    <scope>NUCLEOTIDE SEQUENCE</scope>
</reference>
<evidence type="ECO:0008006" key="8">
    <source>
        <dbReference type="Google" id="ProtNLM"/>
    </source>
</evidence>
<keyword evidence="3 6" id="KW-0812">Transmembrane</keyword>
<feature type="transmembrane region" description="Helical" evidence="6">
    <location>
        <begin position="103"/>
        <end position="121"/>
    </location>
</feature>
<dbReference type="PANTHER" id="PTHR33529">
    <property type="entry name" value="SLR0882 PROTEIN-RELATED"/>
    <property type="match status" value="1"/>
</dbReference>
<keyword evidence="4 6" id="KW-1133">Transmembrane helix</keyword>
<dbReference type="GO" id="GO:0015920">
    <property type="term" value="P:lipopolysaccharide transport"/>
    <property type="evidence" value="ECO:0007669"/>
    <property type="project" value="TreeGrafter"/>
</dbReference>
<name>A0A382KJQ0_9ZZZZ</name>
<dbReference type="PANTHER" id="PTHR33529:SF6">
    <property type="entry name" value="YJGP_YJGQ FAMILY PERMEASE"/>
    <property type="match status" value="1"/>
</dbReference>
<organism evidence="7">
    <name type="scientific">marine metagenome</name>
    <dbReference type="NCBI Taxonomy" id="408172"/>
    <lineage>
        <taxon>unclassified sequences</taxon>
        <taxon>metagenomes</taxon>
        <taxon>ecological metagenomes</taxon>
    </lineage>
</organism>
<gene>
    <name evidence="7" type="ORF">METZ01_LOCUS277532</name>
</gene>
<evidence type="ECO:0000256" key="6">
    <source>
        <dbReference type="SAM" id="Phobius"/>
    </source>
</evidence>
<evidence type="ECO:0000256" key="4">
    <source>
        <dbReference type="ARBA" id="ARBA00022989"/>
    </source>
</evidence>
<proteinExistence type="predicted"/>
<dbReference type="AlphaFoldDB" id="A0A382KJQ0"/>
<feature type="transmembrane region" description="Helical" evidence="6">
    <location>
        <begin position="52"/>
        <end position="78"/>
    </location>
</feature>
<dbReference type="EMBL" id="UINC01081123">
    <property type="protein sequence ID" value="SVC24678.1"/>
    <property type="molecule type" value="Genomic_DNA"/>
</dbReference>
<evidence type="ECO:0000256" key="3">
    <source>
        <dbReference type="ARBA" id="ARBA00022692"/>
    </source>
</evidence>
<keyword evidence="2" id="KW-1003">Cell membrane</keyword>
<sequence length="137" mass="16127">MNKINLYIFNQIVKSCTLVFFIFVSIAWLMQISRIFTMMNNLNIQFLDILSLSMWLIPNLINVTLPFITIFGLVLAFIKFERDKEIIAIYSLGLSTSEIKKPLIFFLIICIGISFLLNFMLSPFSYDIYKKKEFELR</sequence>
<comment type="subcellular location">
    <subcellularLocation>
        <location evidence="1">Cell membrane</location>
        <topology evidence="1">Multi-pass membrane protein</topology>
    </subcellularLocation>
</comment>
<evidence type="ECO:0000313" key="7">
    <source>
        <dbReference type="EMBL" id="SVC24678.1"/>
    </source>
</evidence>
<accession>A0A382KJQ0</accession>
<feature type="transmembrane region" description="Helical" evidence="6">
    <location>
        <begin position="12"/>
        <end position="32"/>
    </location>
</feature>
<dbReference type="InterPro" id="IPR005495">
    <property type="entry name" value="LptG/LptF_permease"/>
</dbReference>
<dbReference type="Pfam" id="PF03739">
    <property type="entry name" value="LptF_LptG"/>
    <property type="match status" value="1"/>
</dbReference>
<keyword evidence="5 6" id="KW-0472">Membrane</keyword>
<evidence type="ECO:0000256" key="2">
    <source>
        <dbReference type="ARBA" id="ARBA00022475"/>
    </source>
</evidence>
<evidence type="ECO:0000256" key="5">
    <source>
        <dbReference type="ARBA" id="ARBA00023136"/>
    </source>
</evidence>
<protein>
    <recommendedName>
        <fullName evidence="8">LptF/LptG family permease</fullName>
    </recommendedName>
</protein>